<feature type="region of interest" description="Disordered" evidence="1">
    <location>
        <begin position="46"/>
        <end position="112"/>
    </location>
</feature>
<dbReference type="OrthoDB" id="4260375at2"/>
<accession>A0A3Q9FWJ5</accession>
<feature type="compositionally biased region" description="Polar residues" evidence="1">
    <location>
        <begin position="103"/>
        <end position="112"/>
    </location>
</feature>
<keyword evidence="3" id="KW-1185">Reference proteome</keyword>
<dbReference type="Proteomes" id="UP000267900">
    <property type="component" value="Chromosome"/>
</dbReference>
<name>A0A3Q9FWJ5_STRLT</name>
<sequence length="112" mass="12075">MCCRVSGGQVRQNDTSEITSAPIRGSQAGICYWAPYSLCGTKGVRKVAKPPQGWTHPPLATKATSDPVRDRGLPASKRRTRPAVNPLHPILTTPVARPLSVHTGKQTLHSNQ</sequence>
<evidence type="ECO:0000313" key="2">
    <source>
        <dbReference type="EMBL" id="AZQ71879.1"/>
    </source>
</evidence>
<reference evidence="2 3" key="1">
    <citation type="submission" date="2018-12" db="EMBL/GenBank/DDBJ databases">
        <title>The whole draft genome of Streptomyce luteoverticillatus CGMCC 15060.</title>
        <authorList>
            <person name="Feng Z."/>
            <person name="Chen G."/>
            <person name="Zhang J."/>
            <person name="Zhu H."/>
            <person name="Yu X."/>
            <person name="Zhang W."/>
            <person name="Zhang X."/>
        </authorList>
    </citation>
    <scope>NUCLEOTIDE SEQUENCE [LARGE SCALE GENOMIC DNA]</scope>
    <source>
        <strain evidence="2 3">CGMCC 15060</strain>
    </source>
</reference>
<proteinExistence type="predicted"/>
<dbReference type="AlphaFoldDB" id="A0A3Q9FWJ5"/>
<dbReference type="EMBL" id="CP034587">
    <property type="protein sequence ID" value="AZQ71879.1"/>
    <property type="molecule type" value="Genomic_DNA"/>
</dbReference>
<protein>
    <submittedName>
        <fullName evidence="2">Uncharacterized protein</fullName>
    </submittedName>
</protein>
<gene>
    <name evidence="2" type="ORF">EKH77_12270</name>
</gene>
<organism evidence="2 3">
    <name type="scientific">Streptomyces luteoverticillatus</name>
    <name type="common">Streptoverticillium luteoverticillatus</name>
    <dbReference type="NCBI Taxonomy" id="66425"/>
    <lineage>
        <taxon>Bacteria</taxon>
        <taxon>Bacillati</taxon>
        <taxon>Actinomycetota</taxon>
        <taxon>Actinomycetes</taxon>
        <taxon>Kitasatosporales</taxon>
        <taxon>Streptomycetaceae</taxon>
        <taxon>Streptomyces</taxon>
    </lineage>
</organism>
<evidence type="ECO:0000313" key="3">
    <source>
        <dbReference type="Proteomes" id="UP000267900"/>
    </source>
</evidence>
<evidence type="ECO:0000256" key="1">
    <source>
        <dbReference type="SAM" id="MobiDB-lite"/>
    </source>
</evidence>